<dbReference type="Proteomes" id="UP000191691">
    <property type="component" value="Unassembled WGS sequence"/>
</dbReference>
<proteinExistence type="predicted"/>
<gene>
    <name evidence="1" type="ORF">PENNAL_c0602G06260</name>
</gene>
<dbReference type="EMBL" id="MOOB01000602">
    <property type="protein sequence ID" value="OQE47785.1"/>
    <property type="molecule type" value="Genomic_DNA"/>
</dbReference>
<reference evidence="2" key="1">
    <citation type="journal article" date="2017" name="Nat. Microbiol.">
        <title>Global analysis of biosynthetic gene clusters reveals vast potential of secondary metabolite production in Penicillium species.</title>
        <authorList>
            <person name="Nielsen J.C."/>
            <person name="Grijseels S."/>
            <person name="Prigent S."/>
            <person name="Ji B."/>
            <person name="Dainat J."/>
            <person name="Nielsen K.F."/>
            <person name="Frisvad J.C."/>
            <person name="Workman M."/>
            <person name="Nielsen J."/>
        </authorList>
    </citation>
    <scope>NUCLEOTIDE SEQUENCE [LARGE SCALE GENOMIC DNA]</scope>
    <source>
        <strain evidence="2">IBT 13039</strain>
    </source>
</reference>
<protein>
    <submittedName>
        <fullName evidence="1">Uncharacterized protein</fullName>
    </submittedName>
</protein>
<comment type="caution">
    <text evidence="1">The sequence shown here is derived from an EMBL/GenBank/DDBJ whole genome shotgun (WGS) entry which is preliminary data.</text>
</comment>
<evidence type="ECO:0000313" key="2">
    <source>
        <dbReference type="Proteomes" id="UP000191691"/>
    </source>
</evidence>
<name>A0A1V6VAU2_PENNA</name>
<organism evidence="1 2">
    <name type="scientific">Penicillium nalgiovense</name>
    <dbReference type="NCBI Taxonomy" id="60175"/>
    <lineage>
        <taxon>Eukaryota</taxon>
        <taxon>Fungi</taxon>
        <taxon>Dikarya</taxon>
        <taxon>Ascomycota</taxon>
        <taxon>Pezizomycotina</taxon>
        <taxon>Eurotiomycetes</taxon>
        <taxon>Eurotiomycetidae</taxon>
        <taxon>Eurotiales</taxon>
        <taxon>Aspergillaceae</taxon>
        <taxon>Penicillium</taxon>
    </lineage>
</organism>
<accession>A0A1V6VAU2</accession>
<dbReference type="AlphaFoldDB" id="A0A1V6VAU2"/>
<sequence>MCLLSQLRERPLLQLDGAGSVIPRHLRR</sequence>
<evidence type="ECO:0000313" key="1">
    <source>
        <dbReference type="EMBL" id="OQE47785.1"/>
    </source>
</evidence>
<keyword evidence="2" id="KW-1185">Reference proteome</keyword>